<proteinExistence type="inferred from homology"/>
<keyword evidence="3 6" id="KW-0812">Transmembrane</keyword>
<dbReference type="GO" id="GO:0005385">
    <property type="term" value="F:zinc ion transmembrane transporter activity"/>
    <property type="evidence" value="ECO:0007669"/>
    <property type="project" value="TreeGrafter"/>
</dbReference>
<keyword evidence="7" id="KW-0732">Signal</keyword>
<feature type="signal peptide" evidence="7">
    <location>
        <begin position="1"/>
        <end position="21"/>
    </location>
</feature>
<keyword evidence="4 6" id="KW-1133">Transmembrane helix</keyword>
<protein>
    <submittedName>
        <fullName evidence="8">Uncharacterized protein</fullName>
    </submittedName>
</protein>
<evidence type="ECO:0000313" key="10">
    <source>
        <dbReference type="Proteomes" id="UP000654075"/>
    </source>
</evidence>
<dbReference type="GO" id="GO:0005886">
    <property type="term" value="C:plasma membrane"/>
    <property type="evidence" value="ECO:0007669"/>
    <property type="project" value="TreeGrafter"/>
</dbReference>
<evidence type="ECO:0000256" key="1">
    <source>
        <dbReference type="ARBA" id="ARBA00004141"/>
    </source>
</evidence>
<evidence type="ECO:0000256" key="4">
    <source>
        <dbReference type="ARBA" id="ARBA00022989"/>
    </source>
</evidence>
<evidence type="ECO:0000313" key="9">
    <source>
        <dbReference type="EMBL" id="CAE8646698.1"/>
    </source>
</evidence>
<dbReference type="PANTHER" id="PTHR12191">
    <property type="entry name" value="SOLUTE CARRIER FAMILY 39"/>
    <property type="match status" value="1"/>
</dbReference>
<evidence type="ECO:0000313" key="8">
    <source>
        <dbReference type="EMBL" id="CAE8640825.1"/>
    </source>
</evidence>
<dbReference type="Pfam" id="PF02535">
    <property type="entry name" value="Zip"/>
    <property type="match status" value="1"/>
</dbReference>
<feature type="chain" id="PRO_5036222077" evidence="7">
    <location>
        <begin position="22"/>
        <end position="518"/>
    </location>
</feature>
<dbReference type="Proteomes" id="UP000654075">
    <property type="component" value="Unassembled WGS sequence"/>
</dbReference>
<comment type="subcellular location">
    <subcellularLocation>
        <location evidence="1">Membrane</location>
        <topology evidence="1">Multi-pass membrane protein</topology>
    </subcellularLocation>
</comment>
<feature type="transmembrane region" description="Helical" evidence="6">
    <location>
        <begin position="263"/>
        <end position="289"/>
    </location>
</feature>
<name>A0A813HTI6_POLGL</name>
<feature type="transmembrane region" description="Helical" evidence="6">
    <location>
        <begin position="189"/>
        <end position="210"/>
    </location>
</feature>
<comment type="caution">
    <text evidence="8">The sequence shown here is derived from an EMBL/GenBank/DDBJ whole genome shotgun (WGS) entry which is preliminary data.</text>
</comment>
<dbReference type="GO" id="GO:0140410">
    <property type="term" value="F:monoatomic cation:bicarbonate symporter activity"/>
    <property type="evidence" value="ECO:0007669"/>
    <property type="project" value="TreeGrafter"/>
</dbReference>
<keyword evidence="5 6" id="KW-0472">Membrane</keyword>
<dbReference type="GO" id="GO:0030003">
    <property type="term" value="P:intracellular monoatomic cation homeostasis"/>
    <property type="evidence" value="ECO:0007669"/>
    <property type="project" value="TreeGrafter"/>
</dbReference>
<dbReference type="InterPro" id="IPR003689">
    <property type="entry name" value="ZIP"/>
</dbReference>
<dbReference type="Proteomes" id="UP000626109">
    <property type="component" value="Unassembled WGS sequence"/>
</dbReference>
<comment type="similarity">
    <text evidence="2">Belongs to the ZIP transporter (TC 2.A.5) family.</text>
</comment>
<dbReference type="InterPro" id="IPR050799">
    <property type="entry name" value="ZIP_Transporter"/>
</dbReference>
<dbReference type="EMBL" id="CAJNNV010032714">
    <property type="protein sequence ID" value="CAE8640825.1"/>
    <property type="molecule type" value="Genomic_DNA"/>
</dbReference>
<reference evidence="8" key="1">
    <citation type="submission" date="2021-02" db="EMBL/GenBank/DDBJ databases">
        <authorList>
            <person name="Dougan E. K."/>
            <person name="Rhodes N."/>
            <person name="Thang M."/>
            <person name="Chan C."/>
        </authorList>
    </citation>
    <scope>NUCLEOTIDE SEQUENCE</scope>
</reference>
<organism evidence="8 10">
    <name type="scientific">Polarella glacialis</name>
    <name type="common">Dinoflagellate</name>
    <dbReference type="NCBI Taxonomy" id="89957"/>
    <lineage>
        <taxon>Eukaryota</taxon>
        <taxon>Sar</taxon>
        <taxon>Alveolata</taxon>
        <taxon>Dinophyceae</taxon>
        <taxon>Suessiales</taxon>
        <taxon>Suessiaceae</taxon>
        <taxon>Polarella</taxon>
    </lineage>
</organism>
<dbReference type="EMBL" id="CAJNNW010004734">
    <property type="protein sequence ID" value="CAE8646698.1"/>
    <property type="molecule type" value="Genomic_DNA"/>
</dbReference>
<sequence length="518" mass="55276">MASGIFALTLFLLCDLALCEAGHEGHCPWTNHWEWSGMFQVQEGDWLSWNVEKGENGEYAMESMKMIVLGVSSVQTLEDLEDMAENLFHGNLTTAASGAVLLPGAAYLLSFSKDLWLSQFKIQAPVGGKLAFFTEHLPQEFENKLHYLKEADGHDVEPMEEESSMECADTVDAADAGIERVKEKRWAEVIGASFLTIIPSIFGIAVLAASFSKQLSSWGKQVLQFANSSACGVVFAAAIFLLMPESMELVSAGKESESLAAGVWGAAVIGGWFLGVLIDHSCSIVTWMWSQKSAADVPEEGCECNGQEVAEARDPEIAASPSSCQEPKITLIEGRAQMSIAGPVIFGDMFHNLADGFVLGAAFKSCDPSFAMKITLVTMAHEVPQELADFMILVHHAGMNWKLAAFVNFLSGCSTLVGAVIAHGMDVSEEVEGLTLAAGAGIYLYVAATELGPSVAHLPRLQRGSSLCKASLARLLAFALGAICIGLVLLDHKHCTPVYPSSAEGAGAAADAGGHNHR</sequence>
<evidence type="ECO:0000256" key="6">
    <source>
        <dbReference type="SAM" id="Phobius"/>
    </source>
</evidence>
<evidence type="ECO:0000256" key="5">
    <source>
        <dbReference type="ARBA" id="ARBA00023136"/>
    </source>
</evidence>
<feature type="transmembrane region" description="Helical" evidence="6">
    <location>
        <begin position="472"/>
        <end position="490"/>
    </location>
</feature>
<feature type="transmembrane region" description="Helical" evidence="6">
    <location>
        <begin position="403"/>
        <end position="422"/>
    </location>
</feature>
<dbReference type="AlphaFoldDB" id="A0A813HTI6"/>
<dbReference type="GO" id="GO:0071578">
    <property type="term" value="P:zinc ion import across plasma membrane"/>
    <property type="evidence" value="ECO:0007669"/>
    <property type="project" value="TreeGrafter"/>
</dbReference>
<keyword evidence="10" id="KW-1185">Reference proteome</keyword>
<evidence type="ECO:0000256" key="2">
    <source>
        <dbReference type="ARBA" id="ARBA00006939"/>
    </source>
</evidence>
<feature type="transmembrane region" description="Helical" evidence="6">
    <location>
        <begin position="434"/>
        <end position="451"/>
    </location>
</feature>
<dbReference type="OrthoDB" id="6096490at2759"/>
<feature type="transmembrane region" description="Helical" evidence="6">
    <location>
        <begin position="222"/>
        <end position="243"/>
    </location>
</feature>
<evidence type="ECO:0000256" key="3">
    <source>
        <dbReference type="ARBA" id="ARBA00022692"/>
    </source>
</evidence>
<accession>A0A813HTI6</accession>
<gene>
    <name evidence="8" type="ORF">PGLA1383_LOCUS55583</name>
    <name evidence="9" type="ORF">PGLA2088_LOCUS5033</name>
</gene>
<evidence type="ECO:0000256" key="7">
    <source>
        <dbReference type="SAM" id="SignalP"/>
    </source>
</evidence>
<dbReference type="PANTHER" id="PTHR12191:SF37">
    <property type="entry name" value="ZINC TRANSPORTER FOI"/>
    <property type="match status" value="1"/>
</dbReference>